<proteinExistence type="predicted"/>
<organism evidence="3 4">
    <name type="scientific">Eumeta variegata</name>
    <name type="common">Bagworm moth</name>
    <name type="synonym">Eumeta japonica</name>
    <dbReference type="NCBI Taxonomy" id="151549"/>
    <lineage>
        <taxon>Eukaryota</taxon>
        <taxon>Metazoa</taxon>
        <taxon>Ecdysozoa</taxon>
        <taxon>Arthropoda</taxon>
        <taxon>Hexapoda</taxon>
        <taxon>Insecta</taxon>
        <taxon>Pterygota</taxon>
        <taxon>Neoptera</taxon>
        <taxon>Endopterygota</taxon>
        <taxon>Lepidoptera</taxon>
        <taxon>Glossata</taxon>
        <taxon>Ditrysia</taxon>
        <taxon>Tineoidea</taxon>
        <taxon>Psychidae</taxon>
        <taxon>Oiketicinae</taxon>
        <taxon>Eumeta</taxon>
    </lineage>
</organism>
<dbReference type="GO" id="GO:0031297">
    <property type="term" value="P:replication fork processing"/>
    <property type="evidence" value="ECO:0007669"/>
    <property type="project" value="TreeGrafter"/>
</dbReference>
<keyword evidence="4" id="KW-1185">Reference proteome</keyword>
<keyword evidence="1" id="KW-0812">Transmembrane</keyword>
<protein>
    <submittedName>
        <fullName evidence="3">Histone-lysine N-methyltransferase SETMAR</fullName>
    </submittedName>
</protein>
<dbReference type="AlphaFoldDB" id="A0A4C1VRZ8"/>
<dbReference type="GO" id="GO:0044547">
    <property type="term" value="F:DNA topoisomerase binding"/>
    <property type="evidence" value="ECO:0007669"/>
    <property type="project" value="TreeGrafter"/>
</dbReference>
<dbReference type="GO" id="GO:0005634">
    <property type="term" value="C:nucleus"/>
    <property type="evidence" value="ECO:0007669"/>
    <property type="project" value="TreeGrafter"/>
</dbReference>
<feature type="domain" description="Mos1 transposase HTH" evidence="2">
    <location>
        <begin position="5"/>
        <end position="53"/>
    </location>
</feature>
<evidence type="ECO:0000259" key="2">
    <source>
        <dbReference type="Pfam" id="PF17906"/>
    </source>
</evidence>
<dbReference type="GO" id="GO:0000014">
    <property type="term" value="F:single-stranded DNA endodeoxyribonuclease activity"/>
    <property type="evidence" value="ECO:0007669"/>
    <property type="project" value="TreeGrafter"/>
</dbReference>
<dbReference type="GO" id="GO:0046975">
    <property type="term" value="F:histone H3K36 methyltransferase activity"/>
    <property type="evidence" value="ECO:0007669"/>
    <property type="project" value="TreeGrafter"/>
</dbReference>
<dbReference type="Pfam" id="PF17906">
    <property type="entry name" value="HTH_48"/>
    <property type="match status" value="1"/>
</dbReference>
<dbReference type="OrthoDB" id="10017160at2759"/>
<keyword evidence="1" id="KW-0472">Membrane</keyword>
<keyword evidence="3" id="KW-0489">Methyltransferase</keyword>
<dbReference type="GO" id="GO:0015074">
    <property type="term" value="P:DNA integration"/>
    <property type="evidence" value="ECO:0007669"/>
    <property type="project" value="TreeGrafter"/>
</dbReference>
<feature type="transmembrane region" description="Helical" evidence="1">
    <location>
        <begin position="111"/>
        <end position="127"/>
    </location>
</feature>
<evidence type="ECO:0000313" key="3">
    <source>
        <dbReference type="EMBL" id="GBP41147.1"/>
    </source>
</evidence>
<dbReference type="GO" id="GO:0032259">
    <property type="term" value="P:methylation"/>
    <property type="evidence" value="ECO:0007669"/>
    <property type="project" value="UniProtKB-KW"/>
</dbReference>
<reference evidence="3 4" key="1">
    <citation type="journal article" date="2019" name="Commun. Biol.">
        <title>The bagworm genome reveals a unique fibroin gene that provides high tensile strength.</title>
        <authorList>
            <person name="Kono N."/>
            <person name="Nakamura H."/>
            <person name="Ohtoshi R."/>
            <person name="Tomita M."/>
            <person name="Numata K."/>
            <person name="Arakawa K."/>
        </authorList>
    </citation>
    <scope>NUCLEOTIDE SEQUENCE [LARGE SCALE GENOMIC DNA]</scope>
</reference>
<name>A0A4C1VRZ8_EUMVA</name>
<dbReference type="GO" id="GO:0000729">
    <property type="term" value="P:DNA double-strand break processing"/>
    <property type="evidence" value="ECO:0007669"/>
    <property type="project" value="TreeGrafter"/>
</dbReference>
<dbReference type="PANTHER" id="PTHR46060">
    <property type="entry name" value="MARINER MOS1 TRANSPOSASE-LIKE PROTEIN"/>
    <property type="match status" value="1"/>
</dbReference>
<dbReference type="InterPro" id="IPR041426">
    <property type="entry name" value="Mos1_HTH"/>
</dbReference>
<gene>
    <name evidence="3" type="primary">SETMAR</name>
    <name evidence="3" type="ORF">EVAR_31272_1</name>
</gene>
<dbReference type="EMBL" id="BGZK01000394">
    <property type="protein sequence ID" value="GBP41147.1"/>
    <property type="molecule type" value="Genomic_DNA"/>
</dbReference>
<dbReference type="PANTHER" id="PTHR46060:SF2">
    <property type="entry name" value="HISTONE-LYSINE N-METHYLTRANSFERASE SETMAR"/>
    <property type="match status" value="1"/>
</dbReference>
<sequence length="162" mass="18627">MDLSREDFRNKVFYDFKCNLTTEQTHACLETAFDDEAPCKTTVYDWFAKFKRGCINLSNEFRDGRPSTAVNNKNIDAERRTIEADKTMTYQEIWAYLGIGHFYCFIKKKRLVIFHFFLLHLVFAHILDVGGGRRGGGVLVVLAPARRGPRALCGKPIVKSRL</sequence>
<dbReference type="Proteomes" id="UP000299102">
    <property type="component" value="Unassembled WGS sequence"/>
</dbReference>
<accession>A0A4C1VRZ8</accession>
<keyword evidence="3" id="KW-0808">Transferase</keyword>
<evidence type="ECO:0000313" key="4">
    <source>
        <dbReference type="Proteomes" id="UP000299102"/>
    </source>
</evidence>
<dbReference type="GO" id="GO:0003697">
    <property type="term" value="F:single-stranded DNA binding"/>
    <property type="evidence" value="ECO:0007669"/>
    <property type="project" value="TreeGrafter"/>
</dbReference>
<keyword evidence="1" id="KW-1133">Transmembrane helix</keyword>
<dbReference type="Gene3D" id="1.10.10.1450">
    <property type="match status" value="1"/>
</dbReference>
<dbReference type="GO" id="GO:0035861">
    <property type="term" value="C:site of double-strand break"/>
    <property type="evidence" value="ECO:0007669"/>
    <property type="project" value="TreeGrafter"/>
</dbReference>
<dbReference type="GO" id="GO:0000793">
    <property type="term" value="C:condensed chromosome"/>
    <property type="evidence" value="ECO:0007669"/>
    <property type="project" value="TreeGrafter"/>
</dbReference>
<dbReference type="GO" id="GO:0003690">
    <property type="term" value="F:double-stranded DNA binding"/>
    <property type="evidence" value="ECO:0007669"/>
    <property type="project" value="TreeGrafter"/>
</dbReference>
<dbReference type="GO" id="GO:0042800">
    <property type="term" value="F:histone H3K4 methyltransferase activity"/>
    <property type="evidence" value="ECO:0007669"/>
    <property type="project" value="TreeGrafter"/>
</dbReference>
<comment type="caution">
    <text evidence="3">The sequence shown here is derived from an EMBL/GenBank/DDBJ whole genome shotgun (WGS) entry which is preliminary data.</text>
</comment>
<evidence type="ECO:0000256" key="1">
    <source>
        <dbReference type="SAM" id="Phobius"/>
    </source>
</evidence>
<dbReference type="GO" id="GO:0044774">
    <property type="term" value="P:mitotic DNA integrity checkpoint signaling"/>
    <property type="evidence" value="ECO:0007669"/>
    <property type="project" value="TreeGrafter"/>
</dbReference>
<dbReference type="InterPro" id="IPR052709">
    <property type="entry name" value="Transposase-MT_Hybrid"/>
</dbReference>
<dbReference type="GO" id="GO:0006303">
    <property type="term" value="P:double-strand break repair via nonhomologous end joining"/>
    <property type="evidence" value="ECO:0007669"/>
    <property type="project" value="TreeGrafter"/>
</dbReference>